<evidence type="ECO:0000313" key="3">
    <source>
        <dbReference type="Proteomes" id="UP001597085"/>
    </source>
</evidence>
<dbReference type="RefSeq" id="WP_256419849.1">
    <property type="nucleotide sequence ID" value="NZ_JANHDI010000001.1"/>
</dbReference>
<reference evidence="2 3" key="1">
    <citation type="journal article" date="2019" name="Int. J. Syst. Evol. Microbiol.">
        <title>The Global Catalogue of Microorganisms (GCM) 10K type strain sequencing project: providing services to taxonomists for standard genome sequencing and annotation.</title>
        <authorList>
            <consortium name="The Broad Institute Genomics Platform"/>
            <consortium name="The Broad Institute Genome Sequencing Center for Infectious Disease"/>
            <person name="Wu L."/>
            <person name="Ma J."/>
        </authorList>
    </citation>
    <scope>NUCLEOTIDE SEQUENCE [LARGE SCALE GENOMIC DNA]</scope>
    <source>
        <strain evidence="2 3">CGMCC 1.12121</strain>
    </source>
</reference>
<accession>A0ABD6CMJ4</accession>
<keyword evidence="3" id="KW-1185">Reference proteome</keyword>
<feature type="compositionally biased region" description="Acidic residues" evidence="1">
    <location>
        <begin position="131"/>
        <end position="140"/>
    </location>
</feature>
<comment type="caution">
    <text evidence="2">The sequence shown here is derived from an EMBL/GenBank/DDBJ whole genome shotgun (WGS) entry which is preliminary data.</text>
</comment>
<dbReference type="EMBL" id="JBHUDK010000005">
    <property type="protein sequence ID" value="MFD1598624.1"/>
    <property type="molecule type" value="Genomic_DNA"/>
</dbReference>
<dbReference type="SUPFAM" id="SSF56524">
    <property type="entry name" value="Oxidoreductase molybdopterin-binding domain"/>
    <property type="match status" value="1"/>
</dbReference>
<feature type="region of interest" description="Disordered" evidence="1">
    <location>
        <begin position="124"/>
        <end position="149"/>
    </location>
</feature>
<proteinExistence type="predicted"/>
<dbReference type="AlphaFoldDB" id="A0ABD6CMJ4"/>
<dbReference type="InterPro" id="IPR036374">
    <property type="entry name" value="OxRdtase_Mopterin-bd_sf"/>
</dbReference>
<organism evidence="2 3">
    <name type="scientific">Halobellus rarus</name>
    <dbReference type="NCBI Taxonomy" id="1126237"/>
    <lineage>
        <taxon>Archaea</taxon>
        <taxon>Methanobacteriati</taxon>
        <taxon>Methanobacteriota</taxon>
        <taxon>Stenosarchaea group</taxon>
        <taxon>Halobacteria</taxon>
        <taxon>Halobacteriales</taxon>
        <taxon>Haloferacaceae</taxon>
        <taxon>Halobellus</taxon>
    </lineage>
</organism>
<dbReference type="Proteomes" id="UP001597085">
    <property type="component" value="Unassembled WGS sequence"/>
</dbReference>
<protein>
    <submittedName>
        <fullName evidence="2">Uncharacterized protein</fullName>
    </submittedName>
</protein>
<dbReference type="Gene3D" id="3.90.420.10">
    <property type="entry name" value="Oxidoreductase, molybdopterin-binding domain"/>
    <property type="match status" value="1"/>
</dbReference>
<gene>
    <name evidence="2" type="ORF">ACFSBX_06595</name>
</gene>
<evidence type="ECO:0000256" key="1">
    <source>
        <dbReference type="SAM" id="MobiDB-lite"/>
    </source>
</evidence>
<name>A0ABD6CMJ4_9EURY</name>
<evidence type="ECO:0000313" key="2">
    <source>
        <dbReference type="EMBL" id="MFD1598624.1"/>
    </source>
</evidence>
<sequence>MTATRDAYVTVAGESPVRIPVPLPDDHGYETATVEESFRCSTGDVIADGWTGLAVDELLLAADTPDRTTHVQVEGADGFTVCVPVGVALDGVLSFEGSDGDVESTPRFAGPGISGTHTVKGVRRIRPVSLDPDENPEEWEDLKLAETDE</sequence>